<keyword evidence="3 6" id="KW-0812">Transmembrane</keyword>
<feature type="transmembrane region" description="Helical" evidence="6">
    <location>
        <begin position="99"/>
        <end position="119"/>
    </location>
</feature>
<dbReference type="Pfam" id="PF00892">
    <property type="entry name" value="EamA"/>
    <property type="match status" value="2"/>
</dbReference>
<evidence type="ECO:0000259" key="7">
    <source>
        <dbReference type="Pfam" id="PF00892"/>
    </source>
</evidence>
<evidence type="ECO:0000256" key="2">
    <source>
        <dbReference type="ARBA" id="ARBA00022475"/>
    </source>
</evidence>
<organism evidence="8 9">
    <name type="scientific">Tenuifilum thalassicum</name>
    <dbReference type="NCBI Taxonomy" id="2590900"/>
    <lineage>
        <taxon>Bacteria</taxon>
        <taxon>Pseudomonadati</taxon>
        <taxon>Bacteroidota</taxon>
        <taxon>Bacteroidia</taxon>
        <taxon>Bacteroidales</taxon>
        <taxon>Tenuifilaceae</taxon>
        <taxon>Tenuifilum</taxon>
    </lineage>
</organism>
<feature type="domain" description="EamA" evidence="7">
    <location>
        <begin position="157"/>
        <end position="287"/>
    </location>
</feature>
<evidence type="ECO:0000256" key="6">
    <source>
        <dbReference type="SAM" id="Phobius"/>
    </source>
</evidence>
<keyword evidence="4 6" id="KW-1133">Transmembrane helix</keyword>
<evidence type="ECO:0000256" key="1">
    <source>
        <dbReference type="ARBA" id="ARBA00004651"/>
    </source>
</evidence>
<feature type="transmembrane region" description="Helical" evidence="6">
    <location>
        <begin position="37"/>
        <end position="55"/>
    </location>
</feature>
<dbReference type="RefSeq" id="WP_173076108.1">
    <property type="nucleotide sequence ID" value="NZ_CP041345.1"/>
</dbReference>
<feature type="transmembrane region" description="Helical" evidence="6">
    <location>
        <begin position="7"/>
        <end position="25"/>
    </location>
</feature>
<keyword evidence="5 6" id="KW-0472">Membrane</keyword>
<evidence type="ECO:0000313" key="8">
    <source>
        <dbReference type="EMBL" id="QKG80899.1"/>
    </source>
</evidence>
<keyword evidence="2" id="KW-1003">Cell membrane</keyword>
<feature type="transmembrane region" description="Helical" evidence="6">
    <location>
        <begin position="67"/>
        <end position="87"/>
    </location>
</feature>
<evidence type="ECO:0000256" key="5">
    <source>
        <dbReference type="ARBA" id="ARBA00023136"/>
    </source>
</evidence>
<feature type="transmembrane region" description="Helical" evidence="6">
    <location>
        <begin position="247"/>
        <end position="266"/>
    </location>
</feature>
<name>A0A7D4BLB3_9BACT</name>
<dbReference type="EMBL" id="CP041345">
    <property type="protein sequence ID" value="QKG80899.1"/>
    <property type="molecule type" value="Genomic_DNA"/>
</dbReference>
<dbReference type="InterPro" id="IPR037185">
    <property type="entry name" value="EmrE-like"/>
</dbReference>
<dbReference type="Proteomes" id="UP000500961">
    <property type="component" value="Chromosome"/>
</dbReference>
<dbReference type="PANTHER" id="PTHR32322:SF18">
    <property type="entry name" value="S-ADENOSYLMETHIONINE_S-ADENOSYLHOMOCYSTEINE TRANSPORTER"/>
    <property type="match status" value="1"/>
</dbReference>
<protein>
    <submittedName>
        <fullName evidence="8">DMT family transporter</fullName>
    </submittedName>
</protein>
<proteinExistence type="predicted"/>
<gene>
    <name evidence="8" type="ORF">FHG85_11710</name>
</gene>
<dbReference type="AlphaFoldDB" id="A0A7D4BLB3"/>
<feature type="transmembrane region" description="Helical" evidence="6">
    <location>
        <begin position="128"/>
        <end position="150"/>
    </location>
</feature>
<feature type="transmembrane region" description="Helical" evidence="6">
    <location>
        <begin position="216"/>
        <end position="235"/>
    </location>
</feature>
<dbReference type="InterPro" id="IPR000620">
    <property type="entry name" value="EamA_dom"/>
</dbReference>
<evidence type="ECO:0000256" key="4">
    <source>
        <dbReference type="ARBA" id="ARBA00022989"/>
    </source>
</evidence>
<dbReference type="InterPro" id="IPR050638">
    <property type="entry name" value="AA-Vitamin_Transporters"/>
</dbReference>
<dbReference type="PANTHER" id="PTHR32322">
    <property type="entry name" value="INNER MEMBRANE TRANSPORTER"/>
    <property type="match status" value="1"/>
</dbReference>
<reference evidence="8 9" key="1">
    <citation type="submission" date="2019-07" db="EMBL/GenBank/DDBJ databases">
        <title>Thalassofilum flectens gen. nov., sp. nov., a novel moderate thermophilic anaerobe from a shallow sea hot spring in Kunashir Island (Russia), representing a new family in the order Bacteroidales, and proposal of Thalassofilacea fam. nov.</title>
        <authorList>
            <person name="Kochetkova T.V."/>
            <person name="Podosokorskaya O.A."/>
            <person name="Novikov A."/>
            <person name="Elcheninov A.G."/>
            <person name="Toshchakov S.V."/>
            <person name="Kublanov I.V."/>
        </authorList>
    </citation>
    <scope>NUCLEOTIDE SEQUENCE [LARGE SCALE GENOMIC DNA]</scope>
    <source>
        <strain evidence="8 9">38-H</strain>
    </source>
</reference>
<dbReference type="KEGG" id="ttz:FHG85_11710"/>
<keyword evidence="9" id="KW-1185">Reference proteome</keyword>
<feature type="transmembrane region" description="Helical" evidence="6">
    <location>
        <begin position="272"/>
        <end position="290"/>
    </location>
</feature>
<sequence>MKNDTRAYFLASFVVLFWGTSATAFKIGLQYMSPAHLLFWSSLFASTILFIVLAFQKKLKLLKFKNGKEFGLSVAEATLNPFLYYLVLFEAYNLLPAQVAQPLNYIWPIVLVILAALFFKHSLHYTDIIALIASLIGVAFISSQGNINIFAKSNPVGVLLAISSSIVWASFWIINMYDKNRDEEVKLCISFAFATIFMLLYIILSSKNITFNLKGISAALYIGAFEMGVTFLLWLKALNSTSNTARLGNFSYLVPFVSLVFVSLILHEKIVWTTFIGLLIIIGAIIFQRISKKN</sequence>
<accession>A0A7D4BLB3</accession>
<feature type="transmembrane region" description="Helical" evidence="6">
    <location>
        <begin position="156"/>
        <end position="175"/>
    </location>
</feature>
<feature type="transmembrane region" description="Helical" evidence="6">
    <location>
        <begin position="187"/>
        <end position="204"/>
    </location>
</feature>
<feature type="domain" description="EamA" evidence="7">
    <location>
        <begin position="6"/>
        <end position="142"/>
    </location>
</feature>
<comment type="subcellular location">
    <subcellularLocation>
        <location evidence="1">Cell membrane</location>
        <topology evidence="1">Multi-pass membrane protein</topology>
    </subcellularLocation>
</comment>
<dbReference type="GO" id="GO:0005886">
    <property type="term" value="C:plasma membrane"/>
    <property type="evidence" value="ECO:0007669"/>
    <property type="project" value="UniProtKB-SubCell"/>
</dbReference>
<evidence type="ECO:0000313" key="9">
    <source>
        <dbReference type="Proteomes" id="UP000500961"/>
    </source>
</evidence>
<dbReference type="SUPFAM" id="SSF103481">
    <property type="entry name" value="Multidrug resistance efflux transporter EmrE"/>
    <property type="match status" value="2"/>
</dbReference>
<evidence type="ECO:0000256" key="3">
    <source>
        <dbReference type="ARBA" id="ARBA00022692"/>
    </source>
</evidence>